<feature type="transmembrane region" description="Helical" evidence="1">
    <location>
        <begin position="55"/>
        <end position="77"/>
    </location>
</feature>
<feature type="transmembrane region" description="Helical" evidence="1">
    <location>
        <begin position="137"/>
        <end position="156"/>
    </location>
</feature>
<feature type="transmembrane region" description="Helical" evidence="1">
    <location>
        <begin position="163"/>
        <end position="181"/>
    </location>
</feature>
<dbReference type="EMBL" id="SHBF01000033">
    <property type="protein sequence ID" value="RZO26079.1"/>
    <property type="molecule type" value="Genomic_DNA"/>
</dbReference>
<comment type="caution">
    <text evidence="2">The sequence shown here is derived from an EMBL/GenBank/DDBJ whole genome shotgun (WGS) entry which is preliminary data.</text>
</comment>
<keyword evidence="1" id="KW-0812">Transmembrane</keyword>
<sequence>MSFIAQVTISIVVYFIIRFFYQKEKSLYFAGYIAAFSYVLIYLATYEIISIMPTIHFMVTGLSLLFIFIAYNEIIILERKVRKVKKGELINIEPFSVERNYKIVFKLLGIGLIFLSLALVSGFTLQTIFTANLLFKAIFTFIAWIIFLITFIGVQYANFPTKYAIRSLFVSMWAVLGAYYMNSYLVGS</sequence>
<organism evidence="2 3">
    <name type="scientific">SAR86 cluster bacterium</name>
    <dbReference type="NCBI Taxonomy" id="2030880"/>
    <lineage>
        <taxon>Bacteria</taxon>
        <taxon>Pseudomonadati</taxon>
        <taxon>Pseudomonadota</taxon>
        <taxon>Gammaproteobacteria</taxon>
        <taxon>SAR86 cluster</taxon>
    </lineage>
</organism>
<dbReference type="Proteomes" id="UP000318710">
    <property type="component" value="Unassembled WGS sequence"/>
</dbReference>
<name>A0A520MY20_9GAMM</name>
<feature type="transmembrane region" description="Helical" evidence="1">
    <location>
        <begin position="103"/>
        <end position="125"/>
    </location>
</feature>
<proteinExistence type="predicted"/>
<protein>
    <recommendedName>
        <fullName evidence="4">Cytochrome c assembly protein domain-containing protein</fullName>
    </recommendedName>
</protein>
<evidence type="ECO:0000313" key="2">
    <source>
        <dbReference type="EMBL" id="RZO26079.1"/>
    </source>
</evidence>
<evidence type="ECO:0008006" key="4">
    <source>
        <dbReference type="Google" id="ProtNLM"/>
    </source>
</evidence>
<keyword evidence="1" id="KW-0472">Membrane</keyword>
<gene>
    <name evidence="2" type="ORF">EVA93_04475</name>
</gene>
<accession>A0A520MY20</accession>
<feature type="transmembrane region" description="Helical" evidence="1">
    <location>
        <begin position="28"/>
        <end position="49"/>
    </location>
</feature>
<keyword evidence="1" id="KW-1133">Transmembrane helix</keyword>
<feature type="transmembrane region" description="Helical" evidence="1">
    <location>
        <begin position="6"/>
        <end position="21"/>
    </location>
</feature>
<dbReference type="AlphaFoldDB" id="A0A520MY20"/>
<evidence type="ECO:0000256" key="1">
    <source>
        <dbReference type="SAM" id="Phobius"/>
    </source>
</evidence>
<reference evidence="2 3" key="1">
    <citation type="submission" date="2019-02" db="EMBL/GenBank/DDBJ databases">
        <title>Prokaryotic population dynamics and viral predation in marine succession experiment using metagenomics: the confinement effect.</title>
        <authorList>
            <person name="Haro-Moreno J.M."/>
            <person name="Rodriguez-Valera F."/>
            <person name="Lopez-Perez M."/>
        </authorList>
    </citation>
    <scope>NUCLEOTIDE SEQUENCE [LARGE SCALE GENOMIC DNA]</scope>
    <source>
        <strain evidence="2">MED-G160</strain>
    </source>
</reference>
<evidence type="ECO:0000313" key="3">
    <source>
        <dbReference type="Proteomes" id="UP000318710"/>
    </source>
</evidence>